<organism evidence="4 5">
    <name type="scientific">Pseudonocardia oceani</name>
    <dbReference type="NCBI Taxonomy" id="2792013"/>
    <lineage>
        <taxon>Bacteria</taxon>
        <taxon>Bacillati</taxon>
        <taxon>Actinomycetota</taxon>
        <taxon>Actinomycetes</taxon>
        <taxon>Pseudonocardiales</taxon>
        <taxon>Pseudonocardiaceae</taxon>
        <taxon>Pseudonocardia</taxon>
    </lineage>
</organism>
<dbReference type="InterPro" id="IPR027383">
    <property type="entry name" value="Znf_put"/>
</dbReference>
<feature type="domain" description="Putative zinc-finger" evidence="3">
    <location>
        <begin position="9"/>
        <end position="43"/>
    </location>
</feature>
<evidence type="ECO:0000313" key="4">
    <source>
        <dbReference type="EMBL" id="MBW0131509.1"/>
    </source>
</evidence>
<feature type="transmembrane region" description="Helical" evidence="2">
    <location>
        <begin position="152"/>
        <end position="170"/>
    </location>
</feature>
<feature type="transmembrane region" description="Helical" evidence="2">
    <location>
        <begin position="88"/>
        <end position="109"/>
    </location>
</feature>
<name>A0ABS6UGX6_9PSEU</name>
<keyword evidence="2" id="KW-0812">Transmembrane</keyword>
<accession>A0ABS6UGX6</accession>
<feature type="transmembrane region" description="Helical" evidence="2">
    <location>
        <begin position="129"/>
        <end position="145"/>
    </location>
</feature>
<keyword evidence="2" id="KW-1133">Transmembrane helix</keyword>
<feature type="region of interest" description="Disordered" evidence="1">
    <location>
        <begin position="206"/>
        <end position="249"/>
    </location>
</feature>
<evidence type="ECO:0000259" key="3">
    <source>
        <dbReference type="Pfam" id="PF13490"/>
    </source>
</evidence>
<reference evidence="4 5" key="1">
    <citation type="submission" date="2020-11" db="EMBL/GenBank/DDBJ databases">
        <title>Pseudonocardia abyssalis sp. nov. and Pseudonocardia oceani sp. nov., description and phylogenomic analysis of two novel actinomycetes isolated from the deep Southern Ocean.</title>
        <authorList>
            <person name="Parra J."/>
        </authorList>
    </citation>
    <scope>NUCLEOTIDE SEQUENCE [LARGE SCALE GENOMIC DNA]</scope>
    <source>
        <strain evidence="5">KRD185</strain>
    </source>
</reference>
<dbReference type="RefSeq" id="WP_218591314.1">
    <property type="nucleotide sequence ID" value="NZ_JADQDE010000352.1"/>
</dbReference>
<dbReference type="Proteomes" id="UP000694300">
    <property type="component" value="Unassembled WGS sequence"/>
</dbReference>
<dbReference type="Pfam" id="PF13490">
    <property type="entry name" value="zf-HC2"/>
    <property type="match status" value="1"/>
</dbReference>
<dbReference type="EMBL" id="JADQDF010000001">
    <property type="protein sequence ID" value="MBW0131509.1"/>
    <property type="molecule type" value="Genomic_DNA"/>
</dbReference>
<proteinExistence type="predicted"/>
<keyword evidence="2" id="KW-0472">Membrane</keyword>
<protein>
    <submittedName>
        <fullName evidence="4">Zf-HC2 domain-containing protein</fullName>
    </submittedName>
</protein>
<sequence length="249" mass="24910">MERGDAMACGDCRDAISARLDGEDLPGESEQVDAHVAGCAECRAFAERAARVTRLTRTRAVEQVPDLAAAVLAAAPPVRARRADAVRLALGGVGIGQFALAVSGVVAGAGHHGAIELAGASAAHFSHESSAWNVALAVGFLWAAAGGARAAGLVPVVGAFVGVLGALSLVDLLGGRVDPARLLTHGLVLAGFVLLVVLRRLSGDGGGGAGRDTAGSDRTGPAQPWTSRWTGPSPETGGGPAPTARRRAA</sequence>
<evidence type="ECO:0000256" key="2">
    <source>
        <dbReference type="SAM" id="Phobius"/>
    </source>
</evidence>
<keyword evidence="5" id="KW-1185">Reference proteome</keyword>
<gene>
    <name evidence="4" type="ORF">I4I82_28065</name>
</gene>
<feature type="transmembrane region" description="Helical" evidence="2">
    <location>
        <begin position="182"/>
        <end position="201"/>
    </location>
</feature>
<comment type="caution">
    <text evidence="4">The sequence shown here is derived from an EMBL/GenBank/DDBJ whole genome shotgun (WGS) entry which is preliminary data.</text>
</comment>
<evidence type="ECO:0000313" key="5">
    <source>
        <dbReference type="Proteomes" id="UP000694300"/>
    </source>
</evidence>
<evidence type="ECO:0000256" key="1">
    <source>
        <dbReference type="SAM" id="MobiDB-lite"/>
    </source>
</evidence>